<dbReference type="Proteomes" id="UP000258927">
    <property type="component" value="Chromosome"/>
</dbReference>
<dbReference type="GO" id="GO:0003735">
    <property type="term" value="F:structural constituent of ribosome"/>
    <property type="evidence" value="ECO:0007669"/>
    <property type="project" value="InterPro"/>
</dbReference>
<dbReference type="PANTHER" id="PTHR11620">
    <property type="entry name" value="60S RIBOSOMAL PROTEIN L23A"/>
    <property type="match status" value="1"/>
</dbReference>
<dbReference type="AlphaFoldDB" id="A0A2R4MEC2"/>
<comment type="subunit">
    <text evidence="6">Part of the 50S ribosomal subunit. Contacts protein L29, and trigger factor when it is bound to the ribosome.</text>
</comment>
<dbReference type="InterPro" id="IPR013025">
    <property type="entry name" value="Ribosomal_uL23-like"/>
</dbReference>
<dbReference type="STRING" id="1122213.GCA_000423365_02163"/>
<keyword evidence="4 6" id="KW-0689">Ribosomal protein</keyword>
<dbReference type="Pfam" id="PF00276">
    <property type="entry name" value="Ribosomal_L23"/>
    <property type="match status" value="1"/>
</dbReference>
<evidence type="ECO:0000256" key="4">
    <source>
        <dbReference type="ARBA" id="ARBA00022980"/>
    </source>
</evidence>
<dbReference type="HAMAP" id="MF_01369_B">
    <property type="entry name" value="Ribosomal_uL23_B"/>
    <property type="match status" value="1"/>
</dbReference>
<accession>A0A2R4MEC2</accession>
<dbReference type="GO" id="GO:0006412">
    <property type="term" value="P:translation"/>
    <property type="evidence" value="ECO:0007669"/>
    <property type="project" value="UniProtKB-UniRule"/>
</dbReference>
<keyword evidence="2 6" id="KW-0699">rRNA-binding</keyword>
<keyword evidence="5 6" id="KW-0687">Ribonucleoprotein</keyword>
<dbReference type="EMBL" id="CP021330">
    <property type="protein sequence ID" value="AVX04387.1"/>
    <property type="molecule type" value="Genomic_DNA"/>
</dbReference>
<dbReference type="NCBIfam" id="NF004363">
    <property type="entry name" value="PRK05738.2-4"/>
    <property type="match status" value="1"/>
</dbReference>
<evidence type="ECO:0000313" key="7">
    <source>
        <dbReference type="EMBL" id="AVX04387.1"/>
    </source>
</evidence>
<evidence type="ECO:0000256" key="1">
    <source>
        <dbReference type="ARBA" id="ARBA00006700"/>
    </source>
</evidence>
<dbReference type="NCBIfam" id="NF004359">
    <property type="entry name" value="PRK05738.1-3"/>
    <property type="match status" value="1"/>
</dbReference>
<dbReference type="KEGG" id="mmyr:MXMO3_01862"/>
<dbReference type="Gene3D" id="3.30.70.330">
    <property type="match status" value="1"/>
</dbReference>
<dbReference type="GO" id="GO:0019843">
    <property type="term" value="F:rRNA binding"/>
    <property type="evidence" value="ECO:0007669"/>
    <property type="project" value="UniProtKB-UniRule"/>
</dbReference>
<name>A0A2R4MEC2_9HYPH</name>
<dbReference type="NCBIfam" id="NF004360">
    <property type="entry name" value="PRK05738.1-5"/>
    <property type="match status" value="1"/>
</dbReference>
<dbReference type="FunFam" id="3.30.70.330:FF:000001">
    <property type="entry name" value="50S ribosomal protein L23"/>
    <property type="match status" value="1"/>
</dbReference>
<dbReference type="SUPFAM" id="SSF54189">
    <property type="entry name" value="Ribosomal proteins S24e, L23 and L15e"/>
    <property type="match status" value="1"/>
</dbReference>
<proteinExistence type="inferred from homology"/>
<gene>
    <name evidence="6" type="primary">rplW</name>
    <name evidence="7" type="ORF">MXMO3_01862</name>
</gene>
<dbReference type="InterPro" id="IPR012677">
    <property type="entry name" value="Nucleotide-bd_a/b_plait_sf"/>
</dbReference>
<evidence type="ECO:0000256" key="6">
    <source>
        <dbReference type="HAMAP-Rule" id="MF_01369"/>
    </source>
</evidence>
<evidence type="ECO:0000256" key="3">
    <source>
        <dbReference type="ARBA" id="ARBA00022884"/>
    </source>
</evidence>
<keyword evidence="3 6" id="KW-0694">RNA-binding</keyword>
<dbReference type="GO" id="GO:1990904">
    <property type="term" value="C:ribonucleoprotein complex"/>
    <property type="evidence" value="ECO:0007669"/>
    <property type="project" value="UniProtKB-KW"/>
</dbReference>
<dbReference type="RefSeq" id="WP_027835107.1">
    <property type="nucleotide sequence ID" value="NZ_CP021330.1"/>
</dbReference>
<protein>
    <recommendedName>
        <fullName evidence="6">Large ribosomal subunit protein uL23</fullName>
    </recommendedName>
</protein>
<comment type="similarity">
    <text evidence="1 6">Belongs to the universal ribosomal protein uL23 family.</text>
</comment>
<organism evidence="7 8">
    <name type="scientific">Maritalea myrionectae</name>
    <dbReference type="NCBI Taxonomy" id="454601"/>
    <lineage>
        <taxon>Bacteria</taxon>
        <taxon>Pseudomonadati</taxon>
        <taxon>Pseudomonadota</taxon>
        <taxon>Alphaproteobacteria</taxon>
        <taxon>Hyphomicrobiales</taxon>
        <taxon>Devosiaceae</taxon>
        <taxon>Maritalea</taxon>
    </lineage>
</organism>
<sequence>MSMVKAYDIIRNPVVTEKSTYASEHNQVVFDVAIDATKPEIKAAVEGLFSVKVKAVNTLVRKGKEKRFRGRVGQRKDVKKAIVTLAEGQSIDIATGL</sequence>
<keyword evidence="8" id="KW-1185">Reference proteome</keyword>
<comment type="function">
    <text evidence="6">One of the early assembly proteins it binds 23S rRNA. One of the proteins that surrounds the polypeptide exit tunnel on the outside of the ribosome. Forms the main docking site for trigger factor binding to the ribosome.</text>
</comment>
<evidence type="ECO:0000256" key="2">
    <source>
        <dbReference type="ARBA" id="ARBA00022730"/>
    </source>
</evidence>
<dbReference type="InterPro" id="IPR012678">
    <property type="entry name" value="Ribosomal_uL23/eL15/eS24_sf"/>
</dbReference>
<evidence type="ECO:0000256" key="5">
    <source>
        <dbReference type="ARBA" id="ARBA00023274"/>
    </source>
</evidence>
<dbReference type="GO" id="GO:0005840">
    <property type="term" value="C:ribosome"/>
    <property type="evidence" value="ECO:0007669"/>
    <property type="project" value="UniProtKB-KW"/>
</dbReference>
<reference evidence="7 8" key="1">
    <citation type="submission" date="2017-05" db="EMBL/GenBank/DDBJ databases">
        <title>Genome Analysis of Maritalea myrionectae HL2708#5.</title>
        <authorList>
            <consortium name="Cotde Inc.-PKNU"/>
            <person name="Jang D."/>
            <person name="Oh H.-M."/>
        </authorList>
    </citation>
    <scope>NUCLEOTIDE SEQUENCE [LARGE SCALE GENOMIC DNA]</scope>
    <source>
        <strain evidence="7 8">HL2708#5</strain>
    </source>
</reference>
<evidence type="ECO:0000313" key="8">
    <source>
        <dbReference type="Proteomes" id="UP000258927"/>
    </source>
</evidence>